<dbReference type="AlphaFoldDB" id="A0A432VSU0"/>
<dbReference type="EMBL" id="PIPI01000005">
    <property type="protein sequence ID" value="RUO19475.1"/>
    <property type="molecule type" value="Genomic_DNA"/>
</dbReference>
<dbReference type="GO" id="GO:0031241">
    <property type="term" value="C:periplasmic side of cell outer membrane"/>
    <property type="evidence" value="ECO:0007669"/>
    <property type="project" value="TreeGrafter"/>
</dbReference>
<organism evidence="2 3">
    <name type="scientific">Aliidiomarina haloalkalitolerans</name>
    <dbReference type="NCBI Taxonomy" id="859059"/>
    <lineage>
        <taxon>Bacteria</taxon>
        <taxon>Pseudomonadati</taxon>
        <taxon>Pseudomonadota</taxon>
        <taxon>Gammaproteobacteria</taxon>
        <taxon>Alteromonadales</taxon>
        <taxon>Idiomarinaceae</taxon>
        <taxon>Aliidiomarina</taxon>
    </lineage>
</organism>
<dbReference type="GO" id="GO:0030234">
    <property type="term" value="F:enzyme regulator activity"/>
    <property type="evidence" value="ECO:0007669"/>
    <property type="project" value="TreeGrafter"/>
</dbReference>
<dbReference type="PANTHER" id="PTHR38038">
    <property type="entry name" value="PENICILLIN-BINDING PROTEIN ACTIVATOR LPOA"/>
    <property type="match status" value="1"/>
</dbReference>
<dbReference type="InterPro" id="IPR028082">
    <property type="entry name" value="Peripla_BP_I"/>
</dbReference>
<accession>A0A432VSU0</accession>
<protein>
    <recommendedName>
        <fullName evidence="4">Penicillin-binding protein activator</fullName>
    </recommendedName>
</protein>
<sequence>MALSTASEVATMKVLYEFTTRLRLSAAHWQFIVRLLQVTETFIVPKKILPCLIFCSFATVWLAGCASAPAPQQPSTEQSPEQQRERPVVIDELSAADYLARAERETLPAQQHAMLVRAAGRYFDNEEFQAGGVVLSFINSGYLASAPAQQHRLQQARFAAYMGDWQRVIELTNGLDQQLTQREQRLQTLDLRHQAFKNQADYVAAAAALVAYGRYAPDLNLSTEVWQLLAQVPAEQWRQGVSHNDSIMRGWIQLFERLTQALDENRSRAQVLSSWQRAFPQHPGVEFVTELLERPEITAQLQNVAVLLPLNGQFADAGRSVRNGILARLTQQEQPLQVQFIDTTQISVEELYQQLIDSQIELVIGPLDRNTLEAFNNFQRQQEEAAPWAQLWLNNPENKNDNDRHAFFALDTVAESVAAAELLEQMNYQHVLVLGPDTNRGHNVAETFQRYWPEQTDYSMRARFYAASTDIPDAVQQSLLVDRSQARIDMIERLVQQHVPATRGTTELHYEIRSRQDIDAIYASGDAQQVRLLKPYLDVNMSAFGRRAPVYASSAVHQEQLSRGENDLDGVIFSDAPWLLSASLAADVRQQFEQQVGRLSLSQQRLIAMGYDAMAIGPKVLAMNYLPGYTHNGLTGQLRIDAQKVERRLDWAKFEGHELKLERTIYDNQASRH</sequence>
<dbReference type="Gene3D" id="1.25.40.650">
    <property type="match status" value="1"/>
</dbReference>
<dbReference type="Proteomes" id="UP000288212">
    <property type="component" value="Unassembled WGS sequence"/>
</dbReference>
<dbReference type="GO" id="GO:0009252">
    <property type="term" value="P:peptidoglycan biosynthetic process"/>
    <property type="evidence" value="ECO:0007669"/>
    <property type="project" value="TreeGrafter"/>
</dbReference>
<dbReference type="InterPro" id="IPR007443">
    <property type="entry name" value="LpoA"/>
</dbReference>
<keyword evidence="3" id="KW-1185">Reference proteome</keyword>
<dbReference type="SUPFAM" id="SSF53822">
    <property type="entry name" value="Periplasmic binding protein-like I"/>
    <property type="match status" value="1"/>
</dbReference>
<dbReference type="Gene3D" id="3.40.50.2300">
    <property type="match status" value="2"/>
</dbReference>
<keyword evidence="1" id="KW-0472">Membrane</keyword>
<evidence type="ECO:0008006" key="4">
    <source>
        <dbReference type="Google" id="ProtNLM"/>
    </source>
</evidence>
<gene>
    <name evidence="2" type="ORF">CWE06_08040</name>
</gene>
<comment type="caution">
    <text evidence="2">The sequence shown here is derived from an EMBL/GenBank/DDBJ whole genome shotgun (WGS) entry which is preliminary data.</text>
</comment>
<dbReference type="Pfam" id="PF04348">
    <property type="entry name" value="LppC"/>
    <property type="match status" value="1"/>
</dbReference>
<dbReference type="CDD" id="cd06339">
    <property type="entry name" value="PBP1_YraM_LppC_lipoprotein-like"/>
    <property type="match status" value="1"/>
</dbReference>
<evidence type="ECO:0000313" key="3">
    <source>
        <dbReference type="Proteomes" id="UP000288212"/>
    </source>
</evidence>
<evidence type="ECO:0000256" key="1">
    <source>
        <dbReference type="ARBA" id="ARBA00023136"/>
    </source>
</evidence>
<dbReference type="PANTHER" id="PTHR38038:SF1">
    <property type="entry name" value="PENICILLIN-BINDING PROTEIN ACTIVATOR LPOA"/>
    <property type="match status" value="1"/>
</dbReference>
<name>A0A432VSU0_9GAMM</name>
<proteinExistence type="predicted"/>
<evidence type="ECO:0000313" key="2">
    <source>
        <dbReference type="EMBL" id="RUO19475.1"/>
    </source>
</evidence>
<reference evidence="2 3" key="1">
    <citation type="journal article" date="2011" name="Front. Microbiol.">
        <title>Genomic signatures of strain selection and enhancement in Bacillus atrophaeus var. globigii, a historical biowarfare simulant.</title>
        <authorList>
            <person name="Gibbons H.S."/>
            <person name="Broomall S.M."/>
            <person name="McNew L.A."/>
            <person name="Daligault H."/>
            <person name="Chapman C."/>
            <person name="Bruce D."/>
            <person name="Karavis M."/>
            <person name="Krepps M."/>
            <person name="McGregor P.A."/>
            <person name="Hong C."/>
            <person name="Park K.H."/>
            <person name="Akmal A."/>
            <person name="Feldman A."/>
            <person name="Lin J.S."/>
            <person name="Chang W.E."/>
            <person name="Higgs B.W."/>
            <person name="Demirev P."/>
            <person name="Lindquist J."/>
            <person name="Liem A."/>
            <person name="Fochler E."/>
            <person name="Read T.D."/>
            <person name="Tapia R."/>
            <person name="Johnson S."/>
            <person name="Bishop-Lilly K.A."/>
            <person name="Detter C."/>
            <person name="Han C."/>
            <person name="Sozhamannan S."/>
            <person name="Rosenzweig C.N."/>
            <person name="Skowronski E.W."/>
        </authorList>
    </citation>
    <scope>NUCLEOTIDE SEQUENCE [LARGE SCALE GENOMIC DNA]</scope>
    <source>
        <strain evidence="2 3">AK5</strain>
    </source>
</reference>